<dbReference type="Gene3D" id="1.10.8.1220">
    <property type="match status" value="1"/>
</dbReference>
<protein>
    <recommendedName>
        <fullName evidence="3">Dynein heavy chain, cytoplasmic</fullName>
    </recommendedName>
</protein>
<dbReference type="FunFam" id="1.20.920.20:FF:000002">
    <property type="entry name" value="Cytoplasmic dynein 1 heavy chain"/>
    <property type="match status" value="1"/>
</dbReference>
<feature type="coiled-coil region" evidence="12">
    <location>
        <begin position="45"/>
        <end position="129"/>
    </location>
</feature>
<evidence type="ECO:0000259" key="15">
    <source>
        <dbReference type="Pfam" id="PF12781"/>
    </source>
</evidence>
<dbReference type="GO" id="GO:0045505">
    <property type="term" value="F:dynein intermediate chain binding"/>
    <property type="evidence" value="ECO:0007669"/>
    <property type="project" value="InterPro"/>
</dbReference>
<dbReference type="Gene3D" id="6.10.140.1060">
    <property type="match status" value="1"/>
</dbReference>
<evidence type="ECO:0000256" key="3">
    <source>
        <dbReference type="ARBA" id="ARBA00022197"/>
    </source>
</evidence>
<feature type="domain" description="Dynein heavy chain ATP-binding dynein motor region" evidence="15">
    <location>
        <begin position="416"/>
        <end position="635"/>
    </location>
</feature>
<accession>A0A8A1MHU4</accession>
<evidence type="ECO:0000256" key="4">
    <source>
        <dbReference type="ARBA" id="ARBA00022490"/>
    </source>
</evidence>
<reference evidence="17" key="1">
    <citation type="submission" date="2021-01" db="EMBL/GenBank/DDBJ databases">
        <title>Chromosome-level genome assembly of a human fungal pathogen reveals clustering of transcriptionally co-regulated genes.</title>
        <authorList>
            <person name="Voorhies M."/>
            <person name="Cohen S."/>
            <person name="Shea T.P."/>
            <person name="Petrus S."/>
            <person name="Munoz J.F."/>
            <person name="Poplawski S."/>
            <person name="Goldman W.E."/>
            <person name="Michael T."/>
            <person name="Cuomo C.A."/>
            <person name="Sil A."/>
            <person name="Beyhan S."/>
        </authorList>
    </citation>
    <scope>NUCLEOTIDE SEQUENCE</scope>
    <source>
        <strain evidence="17">WU24</strain>
    </source>
</reference>
<keyword evidence="4" id="KW-0963">Cytoplasm</keyword>
<evidence type="ECO:0000256" key="10">
    <source>
        <dbReference type="ARBA" id="ARBA00023175"/>
    </source>
</evidence>
<evidence type="ECO:0000256" key="6">
    <source>
        <dbReference type="ARBA" id="ARBA00022741"/>
    </source>
</evidence>
<dbReference type="FunFam" id="3.40.50.300:FF:000122">
    <property type="entry name" value="Cytoplasmic dynein 1 heavy chain"/>
    <property type="match status" value="1"/>
</dbReference>
<dbReference type="GO" id="GO:0008569">
    <property type="term" value="F:minus-end-directed microtubule motor activity"/>
    <property type="evidence" value="ECO:0007669"/>
    <property type="project" value="InterPro"/>
</dbReference>
<keyword evidence="7" id="KW-0067">ATP-binding</keyword>
<dbReference type="PANTHER" id="PTHR45703:SF36">
    <property type="entry name" value="DYNEIN HEAVY CHAIN, CYTOPLASMIC"/>
    <property type="match status" value="1"/>
</dbReference>
<evidence type="ECO:0000259" key="14">
    <source>
        <dbReference type="Pfam" id="PF12777"/>
    </source>
</evidence>
<dbReference type="FunFam" id="1.10.8.720:FF:000003">
    <property type="entry name" value="Cytoplasmic dynein heavy chain 2"/>
    <property type="match status" value="1"/>
</dbReference>
<dbReference type="GO" id="GO:0072384">
    <property type="term" value="P:organelle transport along microtubule"/>
    <property type="evidence" value="ECO:0007669"/>
    <property type="project" value="UniProtKB-ARBA"/>
</dbReference>
<dbReference type="GO" id="GO:0030286">
    <property type="term" value="C:dynein complex"/>
    <property type="evidence" value="ECO:0007669"/>
    <property type="project" value="UniProtKB-KW"/>
</dbReference>
<feature type="domain" description="Dynein heavy chain region D6 P-loop" evidence="13">
    <location>
        <begin position="874"/>
        <end position="981"/>
    </location>
</feature>
<dbReference type="EMBL" id="CP069115">
    <property type="protein sequence ID" value="QSS65591.1"/>
    <property type="molecule type" value="Genomic_DNA"/>
</dbReference>
<dbReference type="InterPro" id="IPR026983">
    <property type="entry name" value="DHC"/>
</dbReference>
<dbReference type="InterPro" id="IPR027417">
    <property type="entry name" value="P-loop_NTPase"/>
</dbReference>
<dbReference type="Pfam" id="PF03028">
    <property type="entry name" value="Dynein_heavy"/>
    <property type="match status" value="1"/>
</dbReference>
<dbReference type="FunFam" id="1.10.8.1220:FF:000004">
    <property type="entry name" value="Dynein heavy chain, cytoplasmic"/>
    <property type="match status" value="1"/>
</dbReference>
<dbReference type="Gene3D" id="1.10.8.720">
    <property type="entry name" value="Region D6 of dynein motor"/>
    <property type="match status" value="1"/>
</dbReference>
<gene>
    <name evidence="17" type="ORF">I7I51_06437</name>
</gene>
<evidence type="ECO:0000256" key="1">
    <source>
        <dbReference type="ARBA" id="ARBA00004245"/>
    </source>
</evidence>
<keyword evidence="11" id="KW-0206">Cytoskeleton</keyword>
<evidence type="ECO:0000259" key="16">
    <source>
        <dbReference type="Pfam" id="PF18198"/>
    </source>
</evidence>
<sequence length="1199" mass="136429">MVYIHYSLQKFNQRLQKQQGRITYLTPRHYLDFVAQYVKLFNEKREDLEEQQRHLNVGLEKLRDTVEKVSELRRSLAEKKRQLEQKDVEANEKLQRMVADQQEAERRKAASLEIQVALEKQEHEVARRKEIVLGDLAKAEPAVLEAQKSVSNIKRQHLTEVRAMGNPPASVRLALESVCTLLGHRVDNWKTIQAIIRRDDFIASIVNYNNEKQMTRSLRNKMRVDYLSKDEFTFERVYHASKACGPLVKWVEAQVNYSEILDRVGPLRGEVDQLEQQALQTKAEAQAIENTINTLESSIATYKTEYAGLISETQAIKTEMSRVQFKVDRSVRLLDSLSSERSRWEEGSKSFETQISTLVGDVLIAAAFLAYGGLYDQQFRKAMIDDWVYQLGQSGISFKPHNPITEYLSNADERLSWQDHSLPVDDLCTENAIILKRFNRYPLIIDPSGRVTEFLQKESKDRKLTVTSFLDDSFIKQLESALRFGNPILIQDAEYLDPILNHVLNKEYQKTGGRVLIQLGRQEIDFSPAFKLFLSTRDPSATFAPDICSRTTFVNFTVTQSSLQTQSLNEVLKFERPDVDERRTNLIKLQGEFKIHLRQLEKRLLQALNESRGNILDDDNVIETLETLKKEAGEISNKMVETEGVMTEVENITLQYNIIARSCSAVFAVLEQLHHLNHFYQFSLQYFVDIFNTVLHQNKHLAQEKDHSARVNIILRDLFITAYQRTSLGLLQKDRITLAMLLAQASPYSMDKGIIDTILDTSVEGCDVSLNKDLKDSLMATASQMSLFSSYLPSVTPEAWERFLSEEFAENFVPTVWEEGTSPRDQQLRSLLLVKLFRIDRFVPTAEKFVTEVFGRELFESSGDLKDVVEQVTATAPISLSSSPGFDASYKVDGLVERMHATCANIAMGSNEGVESADKAISNAAATGTWVLVKNVHLAPSWLQSLEKRLDSLKPHSDFRLFLSMESSPKIPVNLIRASRVLMYEQPAGVRANMKDSLSSLCARASKPPVEKARIYLLLSFLHAVVQERLRYAPSLGWKGFWEFNDSDYECSAFIIDTWVDSIAQGRSNVAPQKFPWDLLRTLITETYGGKIDDSGDFQLLNDLVNSILTPAAFEDEHNLVAGIEDDDCLKLPSGTSMRDFVEWVNRLPEREPPTYLGLPANAEKLLLVGYGKTMIENLAKVTNLLDEGEQLMVESTAL</sequence>
<comment type="similarity">
    <text evidence="2">Belongs to the dynein heavy chain family.</text>
</comment>
<feature type="coiled-coil region" evidence="12">
    <location>
        <begin position="271"/>
        <end position="305"/>
    </location>
</feature>
<dbReference type="GO" id="GO:0005524">
    <property type="term" value="F:ATP binding"/>
    <property type="evidence" value="ECO:0007669"/>
    <property type="project" value="UniProtKB-KW"/>
</dbReference>
<dbReference type="InterPro" id="IPR035706">
    <property type="entry name" value="AAA_9"/>
</dbReference>
<dbReference type="Proteomes" id="UP000663671">
    <property type="component" value="Chromosome 3"/>
</dbReference>
<dbReference type="PANTHER" id="PTHR45703">
    <property type="entry name" value="DYNEIN HEAVY CHAIN"/>
    <property type="match status" value="1"/>
</dbReference>
<dbReference type="Gene3D" id="3.40.50.300">
    <property type="entry name" value="P-loop containing nucleotide triphosphate hydrolases"/>
    <property type="match status" value="2"/>
</dbReference>
<keyword evidence="6" id="KW-0547">Nucleotide-binding</keyword>
<dbReference type="GO" id="GO:0051959">
    <property type="term" value="F:dynein light intermediate chain binding"/>
    <property type="evidence" value="ECO:0007669"/>
    <property type="project" value="InterPro"/>
</dbReference>
<evidence type="ECO:0000256" key="8">
    <source>
        <dbReference type="ARBA" id="ARBA00023017"/>
    </source>
</evidence>
<evidence type="ECO:0000256" key="7">
    <source>
        <dbReference type="ARBA" id="ARBA00022840"/>
    </source>
</evidence>
<evidence type="ECO:0000313" key="17">
    <source>
        <dbReference type="EMBL" id="QSS65591.1"/>
    </source>
</evidence>
<keyword evidence="9 12" id="KW-0175">Coiled coil</keyword>
<feature type="domain" description="Dynein heavy chain coiled coil stalk" evidence="14">
    <location>
        <begin position="55"/>
        <end position="386"/>
    </location>
</feature>
<evidence type="ECO:0000256" key="11">
    <source>
        <dbReference type="ARBA" id="ARBA00023212"/>
    </source>
</evidence>
<evidence type="ECO:0000313" key="18">
    <source>
        <dbReference type="Proteomes" id="UP000663671"/>
    </source>
</evidence>
<evidence type="ECO:0000256" key="2">
    <source>
        <dbReference type="ARBA" id="ARBA00008887"/>
    </source>
</evidence>
<keyword evidence="5" id="KW-0493">Microtubule</keyword>
<comment type="subcellular location">
    <subcellularLocation>
        <location evidence="1">Cytoplasm</location>
        <location evidence="1">Cytoskeleton</location>
    </subcellularLocation>
</comment>
<dbReference type="InterPro" id="IPR004273">
    <property type="entry name" value="Dynein_heavy_D6_P-loop"/>
</dbReference>
<dbReference type="InterPro" id="IPR041658">
    <property type="entry name" value="AAA_lid_11"/>
</dbReference>
<dbReference type="FunFam" id="3.40.50.300:FF:000829">
    <property type="entry name" value="Dynein heavy chain, cytoplasmic"/>
    <property type="match status" value="1"/>
</dbReference>
<feature type="domain" description="Dynein heavy chain AAA lid" evidence="16">
    <location>
        <begin position="1014"/>
        <end position="1163"/>
    </location>
</feature>
<evidence type="ECO:0000259" key="13">
    <source>
        <dbReference type="Pfam" id="PF03028"/>
    </source>
</evidence>
<dbReference type="VEuPathDB" id="FungiDB:I7I51_06437"/>
<evidence type="ECO:0000256" key="9">
    <source>
        <dbReference type="ARBA" id="ARBA00023054"/>
    </source>
</evidence>
<dbReference type="InterPro" id="IPR024743">
    <property type="entry name" value="Dynein_HC_stalk"/>
</dbReference>
<dbReference type="Pfam" id="PF18198">
    <property type="entry name" value="AAA_lid_11"/>
    <property type="match status" value="1"/>
</dbReference>
<dbReference type="Pfam" id="PF12781">
    <property type="entry name" value="AAA_9"/>
    <property type="match status" value="1"/>
</dbReference>
<dbReference type="Pfam" id="PF12777">
    <property type="entry name" value="MT"/>
    <property type="match status" value="1"/>
</dbReference>
<dbReference type="GO" id="GO:0007097">
    <property type="term" value="P:nuclear migration"/>
    <property type="evidence" value="ECO:0007669"/>
    <property type="project" value="UniProtKB-ARBA"/>
</dbReference>
<proteinExistence type="inferred from homology"/>
<dbReference type="OrthoDB" id="447173at2759"/>
<dbReference type="GO" id="GO:0005874">
    <property type="term" value="C:microtubule"/>
    <property type="evidence" value="ECO:0007669"/>
    <property type="project" value="UniProtKB-KW"/>
</dbReference>
<keyword evidence="8" id="KW-0243">Dynein</keyword>
<name>A0A8A1MHU4_AJECA</name>
<keyword evidence="10" id="KW-0505">Motor protein</keyword>
<dbReference type="AlphaFoldDB" id="A0A8A1MHU4"/>
<evidence type="ECO:0000256" key="12">
    <source>
        <dbReference type="SAM" id="Coils"/>
    </source>
</evidence>
<evidence type="ECO:0000256" key="5">
    <source>
        <dbReference type="ARBA" id="ARBA00022701"/>
    </source>
</evidence>
<organism evidence="17 18">
    <name type="scientific">Ajellomyces capsulatus</name>
    <name type="common">Darling's disease fungus</name>
    <name type="synonym">Histoplasma capsulatum</name>
    <dbReference type="NCBI Taxonomy" id="5037"/>
    <lineage>
        <taxon>Eukaryota</taxon>
        <taxon>Fungi</taxon>
        <taxon>Dikarya</taxon>
        <taxon>Ascomycota</taxon>
        <taxon>Pezizomycotina</taxon>
        <taxon>Eurotiomycetes</taxon>
        <taxon>Eurotiomycetidae</taxon>
        <taxon>Onygenales</taxon>
        <taxon>Ajellomycetaceae</taxon>
        <taxon>Histoplasma</taxon>
    </lineage>
</organism>
<dbReference type="Gene3D" id="1.20.920.20">
    <property type="match status" value="1"/>
</dbReference>
<dbReference type="InterPro" id="IPR042219">
    <property type="entry name" value="AAA_lid_11_sf"/>
</dbReference>